<evidence type="ECO:0000256" key="7">
    <source>
        <dbReference type="ARBA" id="ARBA00022786"/>
    </source>
</evidence>
<feature type="transmembrane region" description="Helical" evidence="10">
    <location>
        <begin position="24"/>
        <end position="45"/>
    </location>
</feature>
<evidence type="ECO:0000313" key="13">
    <source>
        <dbReference type="Proteomes" id="UP001237642"/>
    </source>
</evidence>
<keyword evidence="13" id="KW-1185">Reference proteome</keyword>
<keyword evidence="10" id="KW-1133">Transmembrane helix</keyword>
<dbReference type="Pfam" id="PF13639">
    <property type="entry name" value="zf-RING_2"/>
    <property type="match status" value="1"/>
</dbReference>
<keyword evidence="10" id="KW-0472">Membrane</keyword>
<evidence type="ECO:0000256" key="8">
    <source>
        <dbReference type="ARBA" id="ARBA00022833"/>
    </source>
</evidence>
<keyword evidence="6 9" id="KW-0863">Zinc-finger</keyword>
<evidence type="ECO:0000256" key="6">
    <source>
        <dbReference type="ARBA" id="ARBA00022771"/>
    </source>
</evidence>
<comment type="pathway">
    <text evidence="2">Protein modification; protein ubiquitination.</text>
</comment>
<gene>
    <name evidence="12" type="ORF">POM88_023246</name>
</gene>
<reference evidence="12" key="2">
    <citation type="submission" date="2023-05" db="EMBL/GenBank/DDBJ databases">
        <authorList>
            <person name="Schelkunov M.I."/>
        </authorList>
    </citation>
    <scope>NUCLEOTIDE SEQUENCE</scope>
    <source>
        <strain evidence="12">Hsosn_3</strain>
        <tissue evidence="12">Leaf</tissue>
    </source>
</reference>
<dbReference type="PANTHER" id="PTHR46913:SF23">
    <property type="entry name" value="E3 UBIQUITIN-PROTEIN LIGASE RHA4A-RELATED"/>
    <property type="match status" value="1"/>
</dbReference>
<dbReference type="AlphaFoldDB" id="A0AAD8IIE1"/>
<evidence type="ECO:0000256" key="1">
    <source>
        <dbReference type="ARBA" id="ARBA00000900"/>
    </source>
</evidence>
<dbReference type="InterPro" id="IPR001841">
    <property type="entry name" value="Znf_RING"/>
</dbReference>
<keyword evidence="4" id="KW-0808">Transferase</keyword>
<evidence type="ECO:0000256" key="2">
    <source>
        <dbReference type="ARBA" id="ARBA00004906"/>
    </source>
</evidence>
<dbReference type="EMBL" id="JAUIZM010000005">
    <property type="protein sequence ID" value="KAK1385511.1"/>
    <property type="molecule type" value="Genomic_DNA"/>
</dbReference>
<sequence>MAFAQSPSTSDIYSQAKGVKQYEAFIILIPILYCIMLFVFIYLFLKKQASAFSLSPTLAETPSFSFAISVCEVGLKEDVADKLPTIVFDEELKGKDSSCCVCLVEFEMKEELIQVPSCKHIFHSVCIRNWLSSTTTCPLCRCSVVVDNAKLLPPSPPSTSPAVLLPGTSVQLAATS</sequence>
<dbReference type="GO" id="GO:0061630">
    <property type="term" value="F:ubiquitin protein ligase activity"/>
    <property type="evidence" value="ECO:0007669"/>
    <property type="project" value="UniProtKB-EC"/>
</dbReference>
<dbReference type="GO" id="GO:0008270">
    <property type="term" value="F:zinc ion binding"/>
    <property type="evidence" value="ECO:0007669"/>
    <property type="project" value="UniProtKB-KW"/>
</dbReference>
<organism evidence="12 13">
    <name type="scientific">Heracleum sosnowskyi</name>
    <dbReference type="NCBI Taxonomy" id="360622"/>
    <lineage>
        <taxon>Eukaryota</taxon>
        <taxon>Viridiplantae</taxon>
        <taxon>Streptophyta</taxon>
        <taxon>Embryophyta</taxon>
        <taxon>Tracheophyta</taxon>
        <taxon>Spermatophyta</taxon>
        <taxon>Magnoliopsida</taxon>
        <taxon>eudicotyledons</taxon>
        <taxon>Gunneridae</taxon>
        <taxon>Pentapetalae</taxon>
        <taxon>asterids</taxon>
        <taxon>campanulids</taxon>
        <taxon>Apiales</taxon>
        <taxon>Apiaceae</taxon>
        <taxon>Apioideae</taxon>
        <taxon>apioid superclade</taxon>
        <taxon>Tordylieae</taxon>
        <taxon>Tordyliinae</taxon>
        <taxon>Heracleum</taxon>
    </lineage>
</organism>
<dbReference type="InterPro" id="IPR013083">
    <property type="entry name" value="Znf_RING/FYVE/PHD"/>
</dbReference>
<evidence type="ECO:0000256" key="5">
    <source>
        <dbReference type="ARBA" id="ARBA00022723"/>
    </source>
</evidence>
<dbReference type="SMART" id="SM00184">
    <property type="entry name" value="RING"/>
    <property type="match status" value="1"/>
</dbReference>
<dbReference type="SUPFAM" id="SSF57850">
    <property type="entry name" value="RING/U-box"/>
    <property type="match status" value="1"/>
</dbReference>
<keyword evidence="5" id="KW-0479">Metal-binding</keyword>
<evidence type="ECO:0000256" key="4">
    <source>
        <dbReference type="ARBA" id="ARBA00022679"/>
    </source>
</evidence>
<dbReference type="GO" id="GO:0016567">
    <property type="term" value="P:protein ubiquitination"/>
    <property type="evidence" value="ECO:0007669"/>
    <property type="project" value="InterPro"/>
</dbReference>
<proteinExistence type="predicted"/>
<evidence type="ECO:0000256" key="10">
    <source>
        <dbReference type="SAM" id="Phobius"/>
    </source>
</evidence>
<dbReference type="Proteomes" id="UP001237642">
    <property type="component" value="Unassembled WGS sequence"/>
</dbReference>
<name>A0AAD8IIE1_9APIA</name>
<protein>
    <recommendedName>
        <fullName evidence="3">RING-type E3 ubiquitin transferase</fullName>
        <ecNumber evidence="3">2.3.2.27</ecNumber>
    </recommendedName>
</protein>
<comment type="catalytic activity">
    <reaction evidence="1">
        <text>S-ubiquitinyl-[E2 ubiquitin-conjugating enzyme]-L-cysteine + [acceptor protein]-L-lysine = [E2 ubiquitin-conjugating enzyme]-L-cysteine + N(6)-ubiquitinyl-[acceptor protein]-L-lysine.</text>
        <dbReference type="EC" id="2.3.2.27"/>
    </reaction>
</comment>
<dbReference type="PANTHER" id="PTHR46913">
    <property type="entry name" value="RING-H2 FINGER PROTEIN ATL16"/>
    <property type="match status" value="1"/>
</dbReference>
<evidence type="ECO:0000256" key="3">
    <source>
        <dbReference type="ARBA" id="ARBA00012483"/>
    </source>
</evidence>
<keyword evidence="10" id="KW-0812">Transmembrane</keyword>
<evidence type="ECO:0000259" key="11">
    <source>
        <dbReference type="PROSITE" id="PS50089"/>
    </source>
</evidence>
<dbReference type="InterPro" id="IPR044600">
    <property type="entry name" value="ATL1/ATL16-like"/>
</dbReference>
<reference evidence="12" key="1">
    <citation type="submission" date="2023-02" db="EMBL/GenBank/DDBJ databases">
        <title>Genome of toxic invasive species Heracleum sosnowskyi carries increased number of genes despite the absence of recent whole-genome duplications.</title>
        <authorList>
            <person name="Schelkunov M."/>
            <person name="Shtratnikova V."/>
            <person name="Makarenko M."/>
            <person name="Klepikova A."/>
            <person name="Omelchenko D."/>
            <person name="Novikova G."/>
            <person name="Obukhova E."/>
            <person name="Bogdanov V."/>
            <person name="Penin A."/>
            <person name="Logacheva M."/>
        </authorList>
    </citation>
    <scope>NUCLEOTIDE SEQUENCE</scope>
    <source>
        <strain evidence="12">Hsosn_3</strain>
        <tissue evidence="12">Leaf</tissue>
    </source>
</reference>
<evidence type="ECO:0000256" key="9">
    <source>
        <dbReference type="PROSITE-ProRule" id="PRU00175"/>
    </source>
</evidence>
<dbReference type="PROSITE" id="PS50089">
    <property type="entry name" value="ZF_RING_2"/>
    <property type="match status" value="1"/>
</dbReference>
<dbReference type="EC" id="2.3.2.27" evidence="3"/>
<accession>A0AAD8IIE1</accession>
<dbReference type="Gene3D" id="3.30.40.10">
    <property type="entry name" value="Zinc/RING finger domain, C3HC4 (zinc finger)"/>
    <property type="match status" value="1"/>
</dbReference>
<feature type="domain" description="RING-type" evidence="11">
    <location>
        <begin position="99"/>
        <end position="141"/>
    </location>
</feature>
<keyword evidence="7" id="KW-0833">Ubl conjugation pathway</keyword>
<comment type="caution">
    <text evidence="12">The sequence shown here is derived from an EMBL/GenBank/DDBJ whole genome shotgun (WGS) entry which is preliminary data.</text>
</comment>
<evidence type="ECO:0000313" key="12">
    <source>
        <dbReference type="EMBL" id="KAK1385511.1"/>
    </source>
</evidence>
<keyword evidence="8" id="KW-0862">Zinc</keyword>